<accession>A0ABT7BLF9</accession>
<dbReference type="RefSeq" id="WP_283763331.1">
    <property type="nucleotide sequence ID" value="NZ_JAQPOK010000100.1"/>
</dbReference>
<evidence type="ECO:0000313" key="1">
    <source>
        <dbReference type="EMBL" id="MDJ1180028.1"/>
    </source>
</evidence>
<organism evidence="1 2">
    <name type="scientific">Roseofilum halophilum BLCC-M91</name>
    <dbReference type="NCBI Taxonomy" id="3022259"/>
    <lineage>
        <taxon>Bacteria</taxon>
        <taxon>Bacillati</taxon>
        <taxon>Cyanobacteriota</taxon>
        <taxon>Cyanophyceae</taxon>
        <taxon>Desertifilales</taxon>
        <taxon>Desertifilaceae</taxon>
        <taxon>Roseofilum</taxon>
        <taxon>Roseofilum halophilum</taxon>
    </lineage>
</organism>
<comment type="caution">
    <text evidence="1">The sequence shown here is derived from an EMBL/GenBank/DDBJ whole genome shotgun (WGS) entry which is preliminary data.</text>
</comment>
<name>A0ABT7BLF9_9CYAN</name>
<keyword evidence="2" id="KW-1185">Reference proteome</keyword>
<dbReference type="EMBL" id="JAQPOK010000100">
    <property type="protein sequence ID" value="MDJ1180028.1"/>
    <property type="molecule type" value="Genomic_DNA"/>
</dbReference>
<reference evidence="1 2" key="1">
    <citation type="submission" date="2023-01" db="EMBL/GenBank/DDBJ databases">
        <title>Novel diversity within Roseofilum (Cyanobacteria; Desertifilaceae) from marine benthic mats with descriptions of four novel species.</title>
        <authorList>
            <person name="Wang Y."/>
            <person name="Berthold D.E."/>
            <person name="Hu J."/>
            <person name="Lefler F.W."/>
            <person name="Laughinghouse H.D. IV."/>
        </authorList>
    </citation>
    <scope>NUCLEOTIDE SEQUENCE [LARGE SCALE GENOMIC DNA]</scope>
    <source>
        <strain evidence="1 2">BLCC-M91</strain>
    </source>
</reference>
<sequence>MSKQPYIPEATTNQRLLVNLRRSRLALEATTLELENITMQLENTTRQERLRRLQHSMRTSDAEIA</sequence>
<protein>
    <submittedName>
        <fullName evidence="1">Uncharacterized protein</fullName>
    </submittedName>
</protein>
<gene>
    <name evidence="1" type="ORF">PJF56_14255</name>
</gene>
<proteinExistence type="predicted"/>
<evidence type="ECO:0000313" key="2">
    <source>
        <dbReference type="Proteomes" id="UP001231370"/>
    </source>
</evidence>
<dbReference type="Proteomes" id="UP001231370">
    <property type="component" value="Unassembled WGS sequence"/>
</dbReference>